<comment type="caution">
    <text evidence="2">The sequence shown here is derived from an EMBL/GenBank/DDBJ whole genome shotgun (WGS) entry which is preliminary data.</text>
</comment>
<proteinExistence type="predicted"/>
<keyword evidence="3" id="KW-1185">Reference proteome</keyword>
<sequence length="69" mass="7791">MWVLESNIVIGLYVLDMWSVLFVMCVCGYWTCGQCCVFRMWVVGSNIVIGLYVLDMWSVLCVPYVGGGI</sequence>
<accession>A0AAD9N3D8</accession>
<reference evidence="2" key="1">
    <citation type="journal article" date="2023" name="Mol. Biol. Evol.">
        <title>Third-Generation Sequencing Reveals the Adaptive Role of the Epigenome in Three Deep-Sea Polychaetes.</title>
        <authorList>
            <person name="Perez M."/>
            <person name="Aroh O."/>
            <person name="Sun Y."/>
            <person name="Lan Y."/>
            <person name="Juniper S.K."/>
            <person name="Young C.R."/>
            <person name="Angers B."/>
            <person name="Qian P.Y."/>
        </authorList>
    </citation>
    <scope>NUCLEOTIDE SEQUENCE</scope>
    <source>
        <strain evidence="2">R07B-5</strain>
    </source>
</reference>
<evidence type="ECO:0000313" key="2">
    <source>
        <dbReference type="EMBL" id="KAK2155677.1"/>
    </source>
</evidence>
<name>A0AAD9N3D8_RIDPI</name>
<dbReference type="EMBL" id="JAODUO010002046">
    <property type="protein sequence ID" value="KAK2155677.1"/>
    <property type="molecule type" value="Genomic_DNA"/>
</dbReference>
<dbReference type="Proteomes" id="UP001209878">
    <property type="component" value="Unassembled WGS sequence"/>
</dbReference>
<evidence type="ECO:0000313" key="3">
    <source>
        <dbReference type="Proteomes" id="UP001209878"/>
    </source>
</evidence>
<feature type="transmembrane region" description="Helical" evidence="1">
    <location>
        <begin position="12"/>
        <end position="31"/>
    </location>
</feature>
<dbReference type="AlphaFoldDB" id="A0AAD9N3D8"/>
<evidence type="ECO:0000256" key="1">
    <source>
        <dbReference type="SAM" id="Phobius"/>
    </source>
</evidence>
<feature type="transmembrane region" description="Helical" evidence="1">
    <location>
        <begin position="43"/>
        <end position="66"/>
    </location>
</feature>
<keyword evidence="1" id="KW-0812">Transmembrane</keyword>
<organism evidence="2 3">
    <name type="scientific">Ridgeia piscesae</name>
    <name type="common">Tubeworm</name>
    <dbReference type="NCBI Taxonomy" id="27915"/>
    <lineage>
        <taxon>Eukaryota</taxon>
        <taxon>Metazoa</taxon>
        <taxon>Spiralia</taxon>
        <taxon>Lophotrochozoa</taxon>
        <taxon>Annelida</taxon>
        <taxon>Polychaeta</taxon>
        <taxon>Sedentaria</taxon>
        <taxon>Canalipalpata</taxon>
        <taxon>Sabellida</taxon>
        <taxon>Siboglinidae</taxon>
        <taxon>Ridgeia</taxon>
    </lineage>
</organism>
<protein>
    <submittedName>
        <fullName evidence="2">Uncharacterized protein</fullName>
    </submittedName>
</protein>
<keyword evidence="1" id="KW-1133">Transmembrane helix</keyword>
<gene>
    <name evidence="2" type="ORF">NP493_2048g00015</name>
</gene>
<keyword evidence="1" id="KW-0472">Membrane</keyword>